<evidence type="ECO:0000259" key="2">
    <source>
        <dbReference type="Pfam" id="PF00561"/>
    </source>
</evidence>
<dbReference type="HOGENOM" id="CLU_825911_0_0_7"/>
<dbReference type="PATRIC" id="fig|1278073.3.peg.5782"/>
<gene>
    <name evidence="3" type="ordered locus">MYSTI_05703</name>
</gene>
<keyword evidence="1" id="KW-0472">Membrane</keyword>
<sequence length="362" mass="38852">MGRGVRRWLPLGVGLWLLPVALLLGIAALRIHASLSGWGYVVGLGLVTVGLLTLPWRRRRGLTRVGLGLLLLVAGTRLAASDSEHLRLVRIPEGRSHWVNRLVAERDGTLFAAHVLVLTRFLPRSDSKEFLAALETAFERLEVSNGVSTPAVSTYLGMQSPAGFDAVVIPARGKAAPEVAVVFLHGYAGNFAVYCWQMAQAAWAIDALTVCPSVGPSGAWWGRDGARTLDATLDWVASQGIRRIYLAGLSNGGVGASLLVSDVAHPRVTLSGLVLISGASSKAPIPRVPTLVVQGRYDTMMPTHDMRAYAASVGHAASYVEVDSGHFAFLDRRDACERAISAWLVRQEKVARRSGDSDVPVR</sequence>
<keyword evidence="4" id="KW-1185">Reference proteome</keyword>
<dbReference type="SUPFAM" id="SSF53474">
    <property type="entry name" value="alpha/beta-Hydrolases"/>
    <property type="match status" value="1"/>
</dbReference>
<dbReference type="Pfam" id="PF00561">
    <property type="entry name" value="Abhydrolase_1"/>
    <property type="match status" value="1"/>
</dbReference>
<feature type="domain" description="AB hydrolase-1" evidence="2">
    <location>
        <begin position="283"/>
        <end position="331"/>
    </location>
</feature>
<evidence type="ECO:0000256" key="1">
    <source>
        <dbReference type="SAM" id="Phobius"/>
    </source>
</evidence>
<dbReference type="EMBL" id="CP004025">
    <property type="protein sequence ID" value="AGC46979.1"/>
    <property type="molecule type" value="Genomic_DNA"/>
</dbReference>
<accession>L7UKL7</accession>
<dbReference type="InterPro" id="IPR029058">
    <property type="entry name" value="AB_hydrolase_fold"/>
</dbReference>
<proteinExistence type="predicted"/>
<protein>
    <recommendedName>
        <fullName evidence="2">AB hydrolase-1 domain-containing protein</fullName>
    </recommendedName>
</protein>
<evidence type="ECO:0000313" key="3">
    <source>
        <dbReference type="EMBL" id="AGC46979.1"/>
    </source>
</evidence>
<dbReference type="Gene3D" id="3.40.50.1820">
    <property type="entry name" value="alpha/beta hydrolase"/>
    <property type="match status" value="2"/>
</dbReference>
<keyword evidence="1" id="KW-0812">Transmembrane</keyword>
<dbReference type="InterPro" id="IPR000073">
    <property type="entry name" value="AB_hydrolase_1"/>
</dbReference>
<dbReference type="AlphaFoldDB" id="L7UKL7"/>
<keyword evidence="1" id="KW-1133">Transmembrane helix</keyword>
<feature type="transmembrane region" description="Helical" evidence="1">
    <location>
        <begin position="37"/>
        <end position="54"/>
    </location>
</feature>
<dbReference type="Proteomes" id="UP000011131">
    <property type="component" value="Chromosome"/>
</dbReference>
<feature type="transmembrane region" description="Helical" evidence="1">
    <location>
        <begin position="61"/>
        <end position="80"/>
    </location>
</feature>
<evidence type="ECO:0000313" key="4">
    <source>
        <dbReference type="Proteomes" id="UP000011131"/>
    </source>
</evidence>
<organism evidence="3 4">
    <name type="scientific">Myxococcus stipitatus (strain DSM 14675 / JCM 12634 / Mx s8)</name>
    <dbReference type="NCBI Taxonomy" id="1278073"/>
    <lineage>
        <taxon>Bacteria</taxon>
        <taxon>Pseudomonadati</taxon>
        <taxon>Myxococcota</taxon>
        <taxon>Myxococcia</taxon>
        <taxon>Myxococcales</taxon>
        <taxon>Cystobacterineae</taxon>
        <taxon>Myxococcaceae</taxon>
        <taxon>Myxococcus</taxon>
    </lineage>
</organism>
<feature type="transmembrane region" description="Helical" evidence="1">
    <location>
        <begin position="12"/>
        <end position="31"/>
    </location>
</feature>
<dbReference type="eggNOG" id="COG1073">
    <property type="taxonomic scope" value="Bacteria"/>
</dbReference>
<reference evidence="3 4" key="1">
    <citation type="journal article" date="2013" name="Genome Announc.">
        <title>Complete genome sequence of Myxococcus stipitatus strain DSM 14675, a fruiting myxobacterium.</title>
        <authorList>
            <person name="Huntley S."/>
            <person name="Kneip S."/>
            <person name="Treuner-Lange A."/>
            <person name="Sogaard-Andersen L."/>
        </authorList>
    </citation>
    <scope>NUCLEOTIDE SEQUENCE [LARGE SCALE GENOMIC DNA]</scope>
    <source>
        <strain evidence="4">DSM 14675 / JCM 12634 / Mx s8</strain>
    </source>
</reference>
<dbReference type="KEGG" id="msd:MYSTI_05703"/>
<name>L7UKL7_MYXSD</name>
<dbReference type="OrthoDB" id="5517503at2"/>